<evidence type="ECO:0000313" key="18">
    <source>
        <dbReference type="Proteomes" id="UP000002280"/>
    </source>
</evidence>
<dbReference type="SUPFAM" id="SSF50630">
    <property type="entry name" value="Acid proteases"/>
    <property type="match status" value="1"/>
</dbReference>
<dbReference type="Ensembl" id="ENSMODT00000040085.3">
    <property type="protein sequence ID" value="ENSMODP00000038485.2"/>
    <property type="gene ID" value="ENSMODG00000025660.3"/>
</dbReference>
<feature type="chain" id="PRO_5023820384" description="renin" evidence="15">
    <location>
        <begin position="23"/>
        <end position="391"/>
    </location>
</feature>
<organism evidence="17 18">
    <name type="scientific">Monodelphis domestica</name>
    <name type="common">Gray short-tailed opossum</name>
    <dbReference type="NCBI Taxonomy" id="13616"/>
    <lineage>
        <taxon>Eukaryota</taxon>
        <taxon>Metazoa</taxon>
        <taxon>Chordata</taxon>
        <taxon>Craniata</taxon>
        <taxon>Vertebrata</taxon>
        <taxon>Euteleostomi</taxon>
        <taxon>Mammalia</taxon>
        <taxon>Metatheria</taxon>
        <taxon>Didelphimorphia</taxon>
        <taxon>Didelphidae</taxon>
        <taxon>Monodelphis</taxon>
    </lineage>
</organism>
<reference evidence="17 18" key="1">
    <citation type="journal article" date="2007" name="Nature">
        <title>Genome of the marsupial Monodelphis domestica reveals innovation in non-coding sequences.</title>
        <authorList>
            <person name="Mikkelsen T.S."/>
            <person name="Wakefield M.J."/>
            <person name="Aken B."/>
            <person name="Amemiya C.T."/>
            <person name="Chang J.L."/>
            <person name="Duke S."/>
            <person name="Garber M."/>
            <person name="Gentles A.J."/>
            <person name="Goodstadt L."/>
            <person name="Heger A."/>
            <person name="Jurka J."/>
            <person name="Kamal M."/>
            <person name="Mauceli E."/>
            <person name="Searle S.M."/>
            <person name="Sharpe T."/>
            <person name="Baker M.L."/>
            <person name="Batzer M.A."/>
            <person name="Benos P.V."/>
            <person name="Belov K."/>
            <person name="Clamp M."/>
            <person name="Cook A."/>
            <person name="Cuff J."/>
            <person name="Das R."/>
            <person name="Davidow L."/>
            <person name="Deakin J.E."/>
            <person name="Fazzari M.J."/>
            <person name="Glass J.L."/>
            <person name="Grabherr M."/>
            <person name="Greally J.M."/>
            <person name="Gu W."/>
            <person name="Hore T.A."/>
            <person name="Huttley G.A."/>
            <person name="Kleber M."/>
            <person name="Jirtle R.L."/>
            <person name="Koina E."/>
            <person name="Lee J.T."/>
            <person name="Mahony S."/>
            <person name="Marra M.A."/>
            <person name="Miller R.D."/>
            <person name="Nicholls R.D."/>
            <person name="Oda M."/>
            <person name="Papenfuss A.T."/>
            <person name="Parra Z.E."/>
            <person name="Pollock D.D."/>
            <person name="Ray D.A."/>
            <person name="Schein J.E."/>
            <person name="Speed T.P."/>
            <person name="Thompson K."/>
            <person name="VandeBerg J.L."/>
            <person name="Wade C.M."/>
            <person name="Walker J.A."/>
            <person name="Waters P.D."/>
            <person name="Webber C."/>
            <person name="Weidman J.R."/>
            <person name="Xie X."/>
            <person name="Zody M.C."/>
            <person name="Baldwin J."/>
            <person name="Abdouelleil A."/>
            <person name="Abdulkadir J."/>
            <person name="Abebe A."/>
            <person name="Abera B."/>
            <person name="Abreu J."/>
            <person name="Acer S.C."/>
            <person name="Aftuck L."/>
            <person name="Alexander A."/>
            <person name="An P."/>
            <person name="Anderson E."/>
            <person name="Anderson S."/>
            <person name="Arachi H."/>
            <person name="Azer M."/>
            <person name="Bachantsang P."/>
            <person name="Barry A."/>
            <person name="Bayul T."/>
            <person name="Berlin A."/>
            <person name="Bessette D."/>
            <person name="Bloom T."/>
            <person name="Bloom T."/>
            <person name="Boguslavskiy L."/>
            <person name="Bonnet C."/>
            <person name="Boukhgalter B."/>
            <person name="Bourzgui I."/>
            <person name="Brown A."/>
            <person name="Cahill P."/>
            <person name="Channer S."/>
            <person name="Cheshatsang Y."/>
            <person name="Chuda L."/>
            <person name="Citroen M."/>
            <person name="Collymore A."/>
            <person name="Cooke P."/>
            <person name="Costello M."/>
            <person name="D'Aco K."/>
            <person name="Daza R."/>
            <person name="De Haan G."/>
            <person name="DeGray S."/>
            <person name="DeMaso C."/>
            <person name="Dhargay N."/>
            <person name="Dooley K."/>
            <person name="Dooley E."/>
            <person name="Doricent M."/>
            <person name="Dorje P."/>
            <person name="Dorjee K."/>
            <person name="Dupes A."/>
            <person name="Elong R."/>
            <person name="Falk J."/>
            <person name="Farina A."/>
            <person name="Faro S."/>
            <person name="Ferguson D."/>
            <person name="Fisher S."/>
            <person name="Foley C.D."/>
            <person name="Franke A."/>
            <person name="Friedrich D."/>
            <person name="Gadbois L."/>
            <person name="Gearin G."/>
            <person name="Gearin C.R."/>
            <person name="Giannoukos G."/>
            <person name="Goode T."/>
            <person name="Graham J."/>
            <person name="Grandbois E."/>
            <person name="Grewal S."/>
            <person name="Gyaltsen K."/>
            <person name="Hafez N."/>
            <person name="Hagos B."/>
            <person name="Hall J."/>
            <person name="Henson C."/>
            <person name="Hollinger A."/>
            <person name="Honan T."/>
            <person name="Huard M.D."/>
            <person name="Hughes L."/>
            <person name="Hurhula B."/>
            <person name="Husby M.E."/>
            <person name="Kamat A."/>
            <person name="Kanga B."/>
            <person name="Kashin S."/>
            <person name="Khazanovich D."/>
            <person name="Kisner P."/>
            <person name="Lance K."/>
            <person name="Lara M."/>
            <person name="Lee W."/>
            <person name="Lennon N."/>
            <person name="Letendre F."/>
            <person name="LeVine R."/>
            <person name="Lipovsky A."/>
            <person name="Liu X."/>
            <person name="Liu J."/>
            <person name="Liu S."/>
            <person name="Lokyitsang T."/>
            <person name="Lokyitsang Y."/>
            <person name="Lubonja R."/>
            <person name="Lui A."/>
            <person name="MacDonald P."/>
            <person name="Magnisalis V."/>
            <person name="Maru K."/>
            <person name="Matthews C."/>
            <person name="McCusker W."/>
            <person name="McDonough S."/>
            <person name="Mehta T."/>
            <person name="Meldrim J."/>
            <person name="Meneus L."/>
            <person name="Mihai O."/>
            <person name="Mihalev A."/>
            <person name="Mihova T."/>
            <person name="Mittelman R."/>
            <person name="Mlenga V."/>
            <person name="Montmayeur A."/>
            <person name="Mulrain L."/>
            <person name="Navidi A."/>
            <person name="Naylor J."/>
            <person name="Negash T."/>
            <person name="Nguyen T."/>
            <person name="Nguyen N."/>
            <person name="Nicol R."/>
            <person name="Norbu C."/>
            <person name="Norbu N."/>
            <person name="Novod N."/>
            <person name="O'Neill B."/>
            <person name="Osman S."/>
            <person name="Markiewicz E."/>
            <person name="Oyono O.L."/>
            <person name="Patti C."/>
            <person name="Phunkhang P."/>
            <person name="Pierre F."/>
            <person name="Priest M."/>
            <person name="Raghuraman S."/>
            <person name="Rege F."/>
            <person name="Reyes R."/>
            <person name="Rise C."/>
            <person name="Rogov P."/>
            <person name="Ross K."/>
            <person name="Ryan E."/>
            <person name="Settipalli S."/>
            <person name="Shea T."/>
            <person name="Sherpa N."/>
            <person name="Shi L."/>
            <person name="Shih D."/>
            <person name="Sparrow T."/>
            <person name="Spaulding J."/>
            <person name="Stalker J."/>
            <person name="Stange-Thomann N."/>
            <person name="Stavropoulos S."/>
            <person name="Stone C."/>
            <person name="Strader C."/>
            <person name="Tesfaye S."/>
            <person name="Thomson T."/>
            <person name="Thoulutsang Y."/>
            <person name="Thoulutsang D."/>
            <person name="Topham K."/>
            <person name="Topping I."/>
            <person name="Tsamla T."/>
            <person name="Vassiliev H."/>
            <person name="Vo A."/>
            <person name="Wangchuk T."/>
            <person name="Wangdi T."/>
            <person name="Weiand M."/>
            <person name="Wilkinson J."/>
            <person name="Wilson A."/>
            <person name="Yadav S."/>
            <person name="Young G."/>
            <person name="Yu Q."/>
            <person name="Zembek L."/>
            <person name="Zhong D."/>
            <person name="Zimmer A."/>
            <person name="Zwirko Z."/>
            <person name="Jaffe D.B."/>
            <person name="Alvarez P."/>
            <person name="Brockman W."/>
            <person name="Butler J."/>
            <person name="Chin C."/>
            <person name="Gnerre S."/>
            <person name="MacCallum I."/>
            <person name="Graves J.A."/>
            <person name="Ponting C.P."/>
            <person name="Breen M."/>
            <person name="Samollow P.B."/>
            <person name="Lander E.S."/>
            <person name="Lindblad-Toh K."/>
        </authorList>
    </citation>
    <scope>NUCLEOTIDE SEQUENCE [LARGE SCALE GENOMIC DNA]</scope>
</reference>
<dbReference type="FunFam" id="2.40.70.10:FF:000032">
    <property type="entry name" value="renin"/>
    <property type="match status" value="1"/>
</dbReference>
<evidence type="ECO:0000256" key="4">
    <source>
        <dbReference type="ARBA" id="ARBA00013216"/>
    </source>
</evidence>
<feature type="disulfide bond" evidence="13">
    <location>
        <begin position="272"/>
        <end position="276"/>
    </location>
</feature>
<dbReference type="OMA" id="EFDMEYK"/>
<comment type="subcellular location">
    <subcellularLocation>
        <location evidence="2">Secreted</location>
    </subcellularLocation>
</comment>
<evidence type="ECO:0000256" key="6">
    <source>
        <dbReference type="ARBA" id="ARBA00022670"/>
    </source>
</evidence>
<dbReference type="Bgee" id="ENSMODG00000025660">
    <property type="expression patterns" value="Expressed in spermatid and 5 other cell types or tissues"/>
</dbReference>
<dbReference type="PANTHER" id="PTHR47966">
    <property type="entry name" value="BETA-SITE APP-CLEAVING ENZYME, ISOFORM A-RELATED"/>
    <property type="match status" value="1"/>
</dbReference>
<keyword evidence="18" id="KW-1185">Reference proteome</keyword>
<dbReference type="EC" id="3.4.23.15" evidence="4"/>
<dbReference type="InterPro" id="IPR021109">
    <property type="entry name" value="Peptidase_aspartic_dom_sf"/>
</dbReference>
<evidence type="ECO:0000256" key="11">
    <source>
        <dbReference type="ARBA" id="ARBA00023157"/>
    </source>
</evidence>
<evidence type="ECO:0000256" key="14">
    <source>
        <dbReference type="RuleBase" id="RU000454"/>
    </source>
</evidence>
<dbReference type="InterPro" id="IPR001969">
    <property type="entry name" value="Aspartic_peptidase_AS"/>
</dbReference>
<evidence type="ECO:0000256" key="8">
    <source>
        <dbReference type="ARBA" id="ARBA00022750"/>
    </source>
</evidence>
<proteinExistence type="inferred from homology"/>
<keyword evidence="6 14" id="KW-0645">Protease</keyword>
<dbReference type="PANTHER" id="PTHR47966:SF24">
    <property type="entry name" value="RENIN"/>
    <property type="match status" value="1"/>
</dbReference>
<accession>F6XDL1</accession>
<evidence type="ECO:0000259" key="16">
    <source>
        <dbReference type="PROSITE" id="PS51767"/>
    </source>
</evidence>
<dbReference type="GO" id="GO:0002003">
    <property type="term" value="P:angiotensin maturation"/>
    <property type="evidence" value="ECO:0000318"/>
    <property type="project" value="GO_Central"/>
</dbReference>
<dbReference type="HOGENOM" id="CLU_013253_3_3_1"/>
<dbReference type="Gene3D" id="2.40.70.10">
    <property type="entry name" value="Acid Proteases"/>
    <property type="match status" value="2"/>
</dbReference>
<feature type="disulfide bond" evidence="13">
    <location>
        <begin position="314"/>
        <end position="351"/>
    </location>
</feature>
<dbReference type="Pfam" id="PF00026">
    <property type="entry name" value="Asp"/>
    <property type="match status" value="1"/>
</dbReference>
<dbReference type="GeneID" id="100017089"/>
<evidence type="ECO:0000256" key="7">
    <source>
        <dbReference type="ARBA" id="ARBA00022729"/>
    </source>
</evidence>
<dbReference type="Proteomes" id="UP000002280">
    <property type="component" value="Chromosome 2"/>
</dbReference>
<dbReference type="PRINTS" id="PR00792">
    <property type="entry name" value="PEPSIN"/>
</dbReference>
<dbReference type="GO" id="GO:0005615">
    <property type="term" value="C:extracellular space"/>
    <property type="evidence" value="ECO:0000318"/>
    <property type="project" value="GO_Central"/>
</dbReference>
<name>F6XDL1_MONDO</name>
<reference evidence="17" key="2">
    <citation type="submission" date="2025-08" db="UniProtKB">
        <authorList>
            <consortium name="Ensembl"/>
        </authorList>
    </citation>
    <scope>IDENTIFICATION</scope>
</reference>
<dbReference type="eggNOG" id="KOG1339">
    <property type="taxonomic scope" value="Eukaryota"/>
</dbReference>
<sequence length="391" mass="43649">MDCWELLLFTWIICFFSLPSDGLHRIPLKKMASIKESMKTRGDLLEKLKMALGTQINENNSMDAVLSLGLYNFVDNQYYGEISIGSPPQTFKVIFDTGSSDFWVPSSHCDPVDSICEFHNQYDASISSTYRPNGSEFFIEYESGWVEGFLSQDTLTIGGIKMTQVFVEATEFSVIPFGLAWFDGILGLGYSEQSVSRITPVFDNIMTQGVLEEDVFSIYYSRSSEQKAGELILGGSDPNYYQGTFHYIKTSHPDFWQIPMQGVAVESQVVSCEAGCDAVVETGSSFITGPTDSISELMKIIGAEKHGKEYLVECDLASTLPDISFNFDGKDFTLQGSDYVLENEDSSNEMCLVALHGKNIGPLWRLGTTFIQKFYIEFDRHNNRIGLALAA</sequence>
<comment type="catalytic activity">
    <reaction evidence="1">
        <text>Cleavage of Leu-|-Xaa bond in angiotensinogen to generate angiotensin I.</text>
        <dbReference type="EC" id="3.4.23.15"/>
    </reaction>
</comment>
<dbReference type="OrthoDB" id="771136at2759"/>
<evidence type="ECO:0000256" key="12">
    <source>
        <dbReference type="ARBA" id="ARBA00032220"/>
    </source>
</evidence>
<keyword evidence="11 13" id="KW-1015">Disulfide bond</keyword>
<keyword evidence="5" id="KW-0964">Secreted</keyword>
<dbReference type="InParanoid" id="F6XDL1"/>
<dbReference type="InterPro" id="IPR033121">
    <property type="entry name" value="PEPTIDASE_A1"/>
</dbReference>
<keyword evidence="7 15" id="KW-0732">Signal</keyword>
<dbReference type="InterPro" id="IPR001461">
    <property type="entry name" value="Aspartic_peptidase_A1"/>
</dbReference>
<keyword evidence="8 14" id="KW-0064">Aspartyl protease</keyword>
<feature type="disulfide bond" evidence="13">
    <location>
        <begin position="109"/>
        <end position="116"/>
    </location>
</feature>
<keyword evidence="9 14" id="KW-0378">Hydrolase</keyword>
<dbReference type="GeneTree" id="ENSGT00940000157898"/>
<keyword evidence="10" id="KW-0865">Zymogen</keyword>
<dbReference type="PROSITE" id="PS00141">
    <property type="entry name" value="ASP_PROTEASE"/>
    <property type="match status" value="1"/>
</dbReference>
<protein>
    <recommendedName>
        <fullName evidence="4">renin</fullName>
        <ecNumber evidence="4">3.4.23.15</ecNumber>
    </recommendedName>
    <alternativeName>
        <fullName evidence="12">Angiotensinogenase</fullName>
    </alternativeName>
</protein>
<evidence type="ECO:0000256" key="3">
    <source>
        <dbReference type="ARBA" id="ARBA00007447"/>
    </source>
</evidence>
<evidence type="ECO:0000256" key="13">
    <source>
        <dbReference type="PIRSR" id="PIRSR601461-2"/>
    </source>
</evidence>
<dbReference type="PROSITE" id="PS51767">
    <property type="entry name" value="PEPTIDASE_A1"/>
    <property type="match status" value="1"/>
</dbReference>
<dbReference type="AlphaFoldDB" id="F6XDL1"/>
<feature type="domain" description="Peptidase A1" evidence="16">
    <location>
        <begin position="78"/>
        <end position="388"/>
    </location>
</feature>
<comment type="similarity">
    <text evidence="3 14">Belongs to the peptidase A1 family.</text>
</comment>
<gene>
    <name evidence="17" type="primary">LOC100017089</name>
</gene>
<dbReference type="FunCoup" id="F6XDL1">
    <property type="interactions" value="12"/>
</dbReference>
<reference evidence="17" key="3">
    <citation type="submission" date="2025-09" db="UniProtKB">
        <authorList>
            <consortium name="Ensembl"/>
        </authorList>
    </citation>
    <scope>IDENTIFICATION</scope>
</reference>
<evidence type="ECO:0000256" key="2">
    <source>
        <dbReference type="ARBA" id="ARBA00004613"/>
    </source>
</evidence>
<evidence type="ECO:0000256" key="5">
    <source>
        <dbReference type="ARBA" id="ARBA00022525"/>
    </source>
</evidence>
<evidence type="ECO:0000256" key="10">
    <source>
        <dbReference type="ARBA" id="ARBA00023145"/>
    </source>
</evidence>
<feature type="signal peptide" evidence="15">
    <location>
        <begin position="1"/>
        <end position="22"/>
    </location>
</feature>
<dbReference type="GO" id="GO:0004190">
    <property type="term" value="F:aspartic-type endopeptidase activity"/>
    <property type="evidence" value="ECO:0000318"/>
    <property type="project" value="GO_Central"/>
</dbReference>
<evidence type="ECO:0000256" key="9">
    <source>
        <dbReference type="ARBA" id="ARBA00022801"/>
    </source>
</evidence>
<evidence type="ECO:0000313" key="17">
    <source>
        <dbReference type="Ensembl" id="ENSMODP00000038485.2"/>
    </source>
</evidence>
<dbReference type="Gene3D" id="2.60.40.1960">
    <property type="match status" value="1"/>
</dbReference>
<dbReference type="STRING" id="13616.ENSMODP00000038485"/>
<evidence type="ECO:0000256" key="15">
    <source>
        <dbReference type="SAM" id="SignalP"/>
    </source>
</evidence>
<evidence type="ECO:0000256" key="1">
    <source>
        <dbReference type="ARBA" id="ARBA00000430"/>
    </source>
</evidence>
<dbReference type="KEGG" id="mdo:100017089"/>